<reference evidence="2 3" key="1">
    <citation type="submission" date="2022-02" db="EMBL/GenBank/DDBJ databases">
        <title>Genome sequence data of Kingella unionensis sp. nov. strain CICC 24913 (CCUG 75125).</title>
        <authorList>
            <person name="Xiao M."/>
        </authorList>
    </citation>
    <scope>NUCLEOTIDE SEQUENCE [LARGE SCALE GENOMIC DNA]</scope>
    <source>
        <strain evidence="2 3">CICC 24913</strain>
    </source>
</reference>
<evidence type="ECO:0000313" key="3">
    <source>
        <dbReference type="Proteomes" id="UP001298424"/>
    </source>
</evidence>
<evidence type="ECO:0000313" key="2">
    <source>
        <dbReference type="EMBL" id="MCG6502891.1"/>
    </source>
</evidence>
<keyword evidence="1" id="KW-0472">Membrane</keyword>
<dbReference type="RefSeq" id="WP_238744737.1">
    <property type="nucleotide sequence ID" value="NZ_JAKOOW010000001.1"/>
</dbReference>
<protein>
    <submittedName>
        <fullName evidence="2">Uncharacterized protein</fullName>
    </submittedName>
</protein>
<feature type="transmembrane region" description="Helical" evidence="1">
    <location>
        <begin position="12"/>
        <end position="34"/>
    </location>
</feature>
<name>A0ABS9NJB5_9NEIS</name>
<dbReference type="Proteomes" id="UP001298424">
    <property type="component" value="Unassembled WGS sequence"/>
</dbReference>
<feature type="transmembrane region" description="Helical" evidence="1">
    <location>
        <begin position="64"/>
        <end position="89"/>
    </location>
</feature>
<keyword evidence="1" id="KW-0812">Transmembrane</keyword>
<keyword evidence="3" id="KW-1185">Reference proteome</keyword>
<feature type="transmembrane region" description="Helical" evidence="1">
    <location>
        <begin position="96"/>
        <end position="118"/>
    </location>
</feature>
<keyword evidence="1" id="KW-1133">Transmembrane helix</keyword>
<evidence type="ECO:0000256" key="1">
    <source>
        <dbReference type="SAM" id="Phobius"/>
    </source>
</evidence>
<dbReference type="EMBL" id="JAKOOW010000001">
    <property type="protein sequence ID" value="MCG6502891.1"/>
    <property type="molecule type" value="Genomic_DNA"/>
</dbReference>
<sequence length="150" mass="15697">MGDSDRDYPVFNLLVFYATGGGAAGSIVYLLFYLPFADAGLSLPALYPFPQALIADLVQMASNLLLFMLIGATVGSPLALLCGLILCLIRPYRNAAGFFCAACAGAASGMAARFIPFYSYLPDTLKLVVLCTAASLLTASFALPKPPQAA</sequence>
<proteinExistence type="predicted"/>
<organism evidence="2 3">
    <name type="scientific">Kingella pumchi</name>
    <dbReference type="NCBI Taxonomy" id="2779506"/>
    <lineage>
        <taxon>Bacteria</taxon>
        <taxon>Pseudomonadati</taxon>
        <taxon>Pseudomonadota</taxon>
        <taxon>Betaproteobacteria</taxon>
        <taxon>Neisseriales</taxon>
        <taxon>Neisseriaceae</taxon>
        <taxon>Kingella</taxon>
    </lineage>
</organism>
<comment type="caution">
    <text evidence="2">The sequence shown here is derived from an EMBL/GenBank/DDBJ whole genome shotgun (WGS) entry which is preliminary data.</text>
</comment>
<gene>
    <name evidence="2" type="ORF">MB824_00015</name>
</gene>
<accession>A0ABS9NJB5</accession>